<feature type="domain" description="Ig-like" evidence="4">
    <location>
        <begin position="114"/>
        <end position="187"/>
    </location>
</feature>
<feature type="signal peptide" evidence="3">
    <location>
        <begin position="1"/>
        <end position="19"/>
    </location>
</feature>
<dbReference type="InterPro" id="IPR023796">
    <property type="entry name" value="Serpin_dom"/>
</dbReference>
<dbReference type="Ensembl" id="ENSNMLT00000031945.1">
    <property type="protein sequence ID" value="ENSNMLP00000028611.1"/>
    <property type="gene ID" value="ENSNMLG00000018183.1"/>
</dbReference>
<evidence type="ECO:0000259" key="4">
    <source>
        <dbReference type="PROSITE" id="PS50835"/>
    </source>
</evidence>
<proteinExistence type="inferred from homology"/>
<evidence type="ECO:0000256" key="2">
    <source>
        <dbReference type="RuleBase" id="RU000411"/>
    </source>
</evidence>
<dbReference type="InterPro" id="IPR003599">
    <property type="entry name" value="Ig_sub"/>
</dbReference>
<dbReference type="PROSITE" id="PS50835">
    <property type="entry name" value="IG_LIKE"/>
    <property type="match status" value="2"/>
</dbReference>
<dbReference type="Pfam" id="PF07686">
    <property type="entry name" value="V-set"/>
    <property type="match status" value="1"/>
</dbReference>
<evidence type="ECO:0000313" key="5">
    <source>
        <dbReference type="Ensembl" id="ENSNMLP00000028611.1"/>
    </source>
</evidence>
<comment type="similarity">
    <text evidence="2">Belongs to the serpin family.</text>
</comment>
<organism evidence="5 6">
    <name type="scientific">Neogobius melanostomus</name>
    <name type="common">round goby</name>
    <dbReference type="NCBI Taxonomy" id="47308"/>
    <lineage>
        <taxon>Eukaryota</taxon>
        <taxon>Metazoa</taxon>
        <taxon>Chordata</taxon>
        <taxon>Craniata</taxon>
        <taxon>Vertebrata</taxon>
        <taxon>Euteleostomi</taxon>
        <taxon>Actinopterygii</taxon>
        <taxon>Neopterygii</taxon>
        <taxon>Teleostei</taxon>
        <taxon>Neoteleostei</taxon>
        <taxon>Acanthomorphata</taxon>
        <taxon>Gobiaria</taxon>
        <taxon>Gobiiformes</taxon>
        <taxon>Gobioidei</taxon>
        <taxon>Gobiidae</taxon>
        <taxon>Benthophilinae</taxon>
        <taxon>Neogobiini</taxon>
        <taxon>Neogobius</taxon>
    </lineage>
</organism>
<dbReference type="Gene3D" id="2.30.39.10">
    <property type="entry name" value="Alpha-1-antitrypsin, domain 1"/>
    <property type="match status" value="1"/>
</dbReference>
<reference evidence="5" key="2">
    <citation type="submission" date="2025-09" db="UniProtKB">
        <authorList>
            <consortium name="Ensembl"/>
        </authorList>
    </citation>
    <scope>IDENTIFICATION</scope>
</reference>
<dbReference type="InterPro" id="IPR003598">
    <property type="entry name" value="Ig_sub2"/>
</dbReference>
<keyword evidence="3" id="KW-0732">Signal</keyword>
<dbReference type="InterPro" id="IPR000215">
    <property type="entry name" value="Serpin_fam"/>
</dbReference>
<dbReference type="SUPFAM" id="SSF48726">
    <property type="entry name" value="Immunoglobulin"/>
    <property type="match status" value="2"/>
</dbReference>
<dbReference type="SMART" id="SM00093">
    <property type="entry name" value="SERPIN"/>
    <property type="match status" value="1"/>
</dbReference>
<dbReference type="InterPro" id="IPR013106">
    <property type="entry name" value="Ig_V-set"/>
</dbReference>
<dbReference type="AlphaFoldDB" id="A0A8C6TZ50"/>
<dbReference type="InterPro" id="IPR036186">
    <property type="entry name" value="Serpin_sf"/>
</dbReference>
<dbReference type="InterPro" id="IPR007110">
    <property type="entry name" value="Ig-like_dom"/>
</dbReference>
<keyword evidence="6" id="KW-1185">Reference proteome</keyword>
<dbReference type="InterPro" id="IPR042185">
    <property type="entry name" value="Serpin_sf_2"/>
</dbReference>
<keyword evidence="1" id="KW-0393">Immunoglobulin domain</keyword>
<sequence length="601" mass="67441">MNQLAFCLMLELLLQLCTSTQVQVVPGSTLQLPCFQFPPNLPAMPISWKFNGNNITSRDSVTTSATHLSISPVIAADQGEYECSVMDPETNVEMRRTYNVVIEALITYTLVVGDGTDARLPCNFLSEYEVKANALWFKETASNKKKAMLTSADKNEEVRAKLLYPNDHDQTMSLREVTTDDEGLYHCESPEGVLLSTVRLIVNLAPIPTPHSCQGLTAPWEACEDDHSRVAGSVFRESLTEFSFKLYSFFRESRPQKNLLYSPISINGALTHLLLGARSKTRLDLESALCLPSMFHCVHSEMKRLREQLSYSSLQMASQIYYNNQYNISESFQTQSAEFYESEPVKLQDNSEDNTHMINNWVANKTKIKSHNCEGQVLFFYDLLFCSSMMFFFNHILLGMWTVKFNEKPMKGHFTKLNGDMIPVPVLQNDGFLGSLAYVTGLKATVMRFGLTGNNSLYILLPQTYKASDLQQVESQLTDAAVRQMVDQVNSATPQGIEVTLPQIKLSVEQDMTVLMKKLGLFSLFESPNLCGLYAEKPLILDEAKHKAYLALTEKGVEAAAVTALGFSRSFPSFSALRPFILLLWNDAAQVPLFIGRVIEP</sequence>
<feature type="domain" description="Ig-like" evidence="4">
    <location>
        <begin position="11"/>
        <end position="99"/>
    </location>
</feature>
<protein>
    <submittedName>
        <fullName evidence="5">Serpin peptidase inhibitor, clade G (C1 inhibitor), member 1</fullName>
    </submittedName>
</protein>
<name>A0A8C6TZ50_9GOBI</name>
<dbReference type="Proteomes" id="UP000694523">
    <property type="component" value="Unplaced"/>
</dbReference>
<reference evidence="5" key="1">
    <citation type="submission" date="2025-08" db="UniProtKB">
        <authorList>
            <consortium name="Ensembl"/>
        </authorList>
    </citation>
    <scope>IDENTIFICATION</scope>
</reference>
<accession>A0A8C6TZ50</accession>
<dbReference type="Pfam" id="PF00047">
    <property type="entry name" value="ig"/>
    <property type="match status" value="1"/>
</dbReference>
<dbReference type="InterPro" id="IPR042178">
    <property type="entry name" value="Serpin_sf_1"/>
</dbReference>
<dbReference type="InterPro" id="IPR013151">
    <property type="entry name" value="Immunoglobulin_dom"/>
</dbReference>
<evidence type="ECO:0000313" key="6">
    <source>
        <dbReference type="Proteomes" id="UP000694523"/>
    </source>
</evidence>
<dbReference type="Pfam" id="PF00079">
    <property type="entry name" value="Serpin"/>
    <property type="match status" value="1"/>
</dbReference>
<dbReference type="Gene3D" id="2.60.40.10">
    <property type="entry name" value="Immunoglobulins"/>
    <property type="match status" value="2"/>
</dbReference>
<dbReference type="SMART" id="SM00408">
    <property type="entry name" value="IGc2"/>
    <property type="match status" value="2"/>
</dbReference>
<evidence type="ECO:0000256" key="1">
    <source>
        <dbReference type="ARBA" id="ARBA00023319"/>
    </source>
</evidence>
<dbReference type="SMART" id="SM00409">
    <property type="entry name" value="IG"/>
    <property type="match status" value="2"/>
</dbReference>
<dbReference type="SUPFAM" id="SSF56574">
    <property type="entry name" value="Serpins"/>
    <property type="match status" value="1"/>
</dbReference>
<dbReference type="InterPro" id="IPR013783">
    <property type="entry name" value="Ig-like_fold"/>
</dbReference>
<feature type="chain" id="PRO_5034469267" evidence="3">
    <location>
        <begin position="20"/>
        <end position="601"/>
    </location>
</feature>
<dbReference type="GO" id="GO:0005615">
    <property type="term" value="C:extracellular space"/>
    <property type="evidence" value="ECO:0007669"/>
    <property type="project" value="InterPro"/>
</dbReference>
<dbReference type="Gene3D" id="3.30.497.10">
    <property type="entry name" value="Antithrombin, subunit I, domain 2"/>
    <property type="match status" value="1"/>
</dbReference>
<dbReference type="PANTHER" id="PTHR11461:SF159">
    <property type="entry name" value="PLASMA PROTEASE C1 INHIBITOR"/>
    <property type="match status" value="1"/>
</dbReference>
<dbReference type="PANTHER" id="PTHR11461">
    <property type="entry name" value="SERINE PROTEASE INHIBITOR, SERPIN"/>
    <property type="match status" value="1"/>
</dbReference>
<evidence type="ECO:0000256" key="3">
    <source>
        <dbReference type="SAM" id="SignalP"/>
    </source>
</evidence>
<dbReference type="GO" id="GO:0004867">
    <property type="term" value="F:serine-type endopeptidase inhibitor activity"/>
    <property type="evidence" value="ECO:0007669"/>
    <property type="project" value="InterPro"/>
</dbReference>
<dbReference type="InterPro" id="IPR036179">
    <property type="entry name" value="Ig-like_dom_sf"/>
</dbReference>